<accession>A0A5A9P2L5</accession>
<organism evidence="2 3">
    <name type="scientific">Triplophysa tibetana</name>
    <dbReference type="NCBI Taxonomy" id="1572043"/>
    <lineage>
        <taxon>Eukaryota</taxon>
        <taxon>Metazoa</taxon>
        <taxon>Chordata</taxon>
        <taxon>Craniata</taxon>
        <taxon>Vertebrata</taxon>
        <taxon>Euteleostomi</taxon>
        <taxon>Actinopterygii</taxon>
        <taxon>Neopterygii</taxon>
        <taxon>Teleostei</taxon>
        <taxon>Ostariophysi</taxon>
        <taxon>Cypriniformes</taxon>
        <taxon>Nemacheilidae</taxon>
        <taxon>Triplophysa</taxon>
    </lineage>
</organism>
<protein>
    <submittedName>
        <fullName evidence="2">Uncharacterized protein</fullName>
    </submittedName>
</protein>
<evidence type="ECO:0000313" key="2">
    <source>
        <dbReference type="EMBL" id="KAA0716228.1"/>
    </source>
</evidence>
<comment type="caution">
    <text evidence="2">The sequence shown here is derived from an EMBL/GenBank/DDBJ whole genome shotgun (WGS) entry which is preliminary data.</text>
</comment>
<keyword evidence="3" id="KW-1185">Reference proteome</keyword>
<evidence type="ECO:0000256" key="1">
    <source>
        <dbReference type="SAM" id="MobiDB-lite"/>
    </source>
</evidence>
<gene>
    <name evidence="2" type="ORF">E1301_Tti022728</name>
</gene>
<feature type="compositionally biased region" description="Basic and acidic residues" evidence="1">
    <location>
        <begin position="1"/>
        <end position="20"/>
    </location>
</feature>
<dbReference type="Proteomes" id="UP000324632">
    <property type="component" value="Chromosome 9"/>
</dbReference>
<evidence type="ECO:0000313" key="3">
    <source>
        <dbReference type="Proteomes" id="UP000324632"/>
    </source>
</evidence>
<reference evidence="2 3" key="1">
    <citation type="journal article" date="2019" name="Mol. Ecol. Resour.">
        <title>Chromosome-level genome assembly of Triplophysa tibetana, a fish adapted to the harsh high-altitude environment of the Tibetan Plateau.</title>
        <authorList>
            <person name="Yang X."/>
            <person name="Liu H."/>
            <person name="Ma Z."/>
            <person name="Zou Y."/>
            <person name="Zou M."/>
            <person name="Mao Y."/>
            <person name="Li X."/>
            <person name="Wang H."/>
            <person name="Chen T."/>
            <person name="Wang W."/>
            <person name="Yang R."/>
        </authorList>
    </citation>
    <scope>NUCLEOTIDE SEQUENCE [LARGE SCALE GENOMIC DNA]</scope>
    <source>
        <strain evidence="2">TTIB1903HZAU</strain>
        <tissue evidence="2">Muscle</tissue>
    </source>
</reference>
<sequence length="78" mass="8863">MRGTEKANQRHIQIERDDARRRTRSFSTTLTQLGASRSRHTGGSVSDTEMRMWTADAQHLRKDADDDCSVCAFSLFTS</sequence>
<dbReference type="EMBL" id="SOYY01000009">
    <property type="protein sequence ID" value="KAA0716228.1"/>
    <property type="molecule type" value="Genomic_DNA"/>
</dbReference>
<proteinExistence type="predicted"/>
<name>A0A5A9P2L5_9TELE</name>
<dbReference type="AlphaFoldDB" id="A0A5A9P2L5"/>
<feature type="region of interest" description="Disordered" evidence="1">
    <location>
        <begin position="1"/>
        <end position="49"/>
    </location>
</feature>